<proteinExistence type="predicted"/>
<protein>
    <submittedName>
        <fullName evidence="1">Uncharacterized protein</fullName>
    </submittedName>
</protein>
<reference evidence="1 2" key="1">
    <citation type="journal article" date="2024" name="J Genomics">
        <title>Draft genome sequencing and assembly of Favolaschia claudopus CIRM-BRFM 2984 isolated from oak limbs.</title>
        <authorList>
            <person name="Navarro D."/>
            <person name="Drula E."/>
            <person name="Chaduli D."/>
            <person name="Cazenave R."/>
            <person name="Ahrendt S."/>
            <person name="Wang J."/>
            <person name="Lipzen A."/>
            <person name="Daum C."/>
            <person name="Barry K."/>
            <person name="Grigoriev I.V."/>
            <person name="Favel A."/>
            <person name="Rosso M.N."/>
            <person name="Martin F."/>
        </authorList>
    </citation>
    <scope>NUCLEOTIDE SEQUENCE [LARGE SCALE GENOMIC DNA]</scope>
    <source>
        <strain evidence="1 2">CIRM-BRFM 2984</strain>
    </source>
</reference>
<name>A0AAW0CG37_9AGAR</name>
<dbReference type="Proteomes" id="UP001362999">
    <property type="component" value="Unassembled WGS sequence"/>
</dbReference>
<comment type="caution">
    <text evidence="1">The sequence shown here is derived from an EMBL/GenBank/DDBJ whole genome shotgun (WGS) entry which is preliminary data.</text>
</comment>
<gene>
    <name evidence="1" type="ORF">R3P38DRAFT_2770351</name>
</gene>
<dbReference type="AlphaFoldDB" id="A0AAW0CG37"/>
<keyword evidence="2" id="KW-1185">Reference proteome</keyword>
<dbReference type="EMBL" id="JAWWNJ010000017">
    <property type="protein sequence ID" value="KAK7038017.1"/>
    <property type="molecule type" value="Genomic_DNA"/>
</dbReference>
<evidence type="ECO:0000313" key="2">
    <source>
        <dbReference type="Proteomes" id="UP001362999"/>
    </source>
</evidence>
<organism evidence="1 2">
    <name type="scientific">Favolaschia claudopus</name>
    <dbReference type="NCBI Taxonomy" id="2862362"/>
    <lineage>
        <taxon>Eukaryota</taxon>
        <taxon>Fungi</taxon>
        <taxon>Dikarya</taxon>
        <taxon>Basidiomycota</taxon>
        <taxon>Agaricomycotina</taxon>
        <taxon>Agaricomycetes</taxon>
        <taxon>Agaricomycetidae</taxon>
        <taxon>Agaricales</taxon>
        <taxon>Marasmiineae</taxon>
        <taxon>Mycenaceae</taxon>
        <taxon>Favolaschia</taxon>
    </lineage>
</organism>
<sequence>MMVESITASKQLKAAVDVLTMNSVVCGSVSRQETVCEDHYTSVSEIIDIPILCVRPQGPCLAELREAACRGVANPSRKETEAKKCSAMSINVQDAKHRGQRRARWDTMVLREETVWEDPPERTTTLIRLKKRTGGKSQLHIDGDGNIVCSCEKPDIKSSSSMSSRKLSINATFGSTRLETRVFLLGGAWMNKEEKEQEITRAIYRTARRKIAALHEEMSVERKNRRMNCTHTIRL</sequence>
<accession>A0AAW0CG37</accession>
<evidence type="ECO:0000313" key="1">
    <source>
        <dbReference type="EMBL" id="KAK7038017.1"/>
    </source>
</evidence>